<dbReference type="OrthoDB" id="10054860at2759"/>
<keyword evidence="3" id="KW-1185">Reference proteome</keyword>
<name>A0A815P6E3_9BILA</name>
<dbReference type="EMBL" id="CAJOBC010084624">
    <property type="protein sequence ID" value="CAF4319770.1"/>
    <property type="molecule type" value="Genomic_DNA"/>
</dbReference>
<proteinExistence type="predicted"/>
<dbReference type="EMBL" id="CAJNOQ010019180">
    <property type="protein sequence ID" value="CAF1444764.1"/>
    <property type="molecule type" value="Genomic_DNA"/>
</dbReference>
<accession>A0A815P6E3</accession>
<dbReference type="AlphaFoldDB" id="A0A815P6E3"/>
<dbReference type="Proteomes" id="UP000681722">
    <property type="component" value="Unassembled WGS sequence"/>
</dbReference>
<evidence type="ECO:0000313" key="3">
    <source>
        <dbReference type="Proteomes" id="UP000663829"/>
    </source>
</evidence>
<evidence type="ECO:0000313" key="1">
    <source>
        <dbReference type="EMBL" id="CAF1444764.1"/>
    </source>
</evidence>
<protein>
    <submittedName>
        <fullName evidence="1">Uncharacterized protein</fullName>
    </submittedName>
</protein>
<dbReference type="Proteomes" id="UP000663829">
    <property type="component" value="Unassembled WGS sequence"/>
</dbReference>
<organism evidence="1 3">
    <name type="scientific">Didymodactylos carnosus</name>
    <dbReference type="NCBI Taxonomy" id="1234261"/>
    <lineage>
        <taxon>Eukaryota</taxon>
        <taxon>Metazoa</taxon>
        <taxon>Spiralia</taxon>
        <taxon>Gnathifera</taxon>
        <taxon>Rotifera</taxon>
        <taxon>Eurotatoria</taxon>
        <taxon>Bdelloidea</taxon>
        <taxon>Philodinida</taxon>
        <taxon>Philodinidae</taxon>
        <taxon>Didymodactylos</taxon>
    </lineage>
</organism>
<reference evidence="1" key="1">
    <citation type="submission" date="2021-02" db="EMBL/GenBank/DDBJ databases">
        <authorList>
            <person name="Nowell W R."/>
        </authorList>
    </citation>
    <scope>NUCLEOTIDE SEQUENCE</scope>
</reference>
<comment type="caution">
    <text evidence="1">The sequence shown here is derived from an EMBL/GenBank/DDBJ whole genome shotgun (WGS) entry which is preliminary data.</text>
</comment>
<sequence length="308" mass="36604">MTTNEQFSNIEYLFIDHTCNLDDLISILSYTPRLCRLICTEVNNSNKYITTKTISTISTSTYISITRCAVSFDDLEIFITQISSQLEVLRITCYEDATYLDANRWERIISQNLSHLFRFDFKYEEIIDEDFVVTKYHSLINQFNLSFWIERNWLCKLYIDTDGWNINIIRYSIDPYRLNKKSILAPIGTIIYAYLIDSHRCLSVGDMFYRNSTMPKDEQRLMKIDNDGGVFIIRSYESSISPLMTYLFFDKIPLWPDLPPGRYNLTCQMRLRRHVRELFVTDFLNGQFRSELKKKENPIKQIILLVYR</sequence>
<evidence type="ECO:0000313" key="2">
    <source>
        <dbReference type="EMBL" id="CAF4319770.1"/>
    </source>
</evidence>
<gene>
    <name evidence="1" type="ORF">GPM918_LOCUS34503</name>
    <name evidence="2" type="ORF">SRO942_LOCUS35203</name>
</gene>